<name>A0A5U4KEM7_SALET</name>
<evidence type="ECO:0000313" key="1">
    <source>
        <dbReference type="EMBL" id="EBQ0044100.1"/>
    </source>
</evidence>
<accession>A0A5U4KEM7</accession>
<gene>
    <name evidence="1" type="ORF">AXN36_14700</name>
</gene>
<dbReference type="AlphaFoldDB" id="A0A5U4KEM7"/>
<proteinExistence type="predicted"/>
<dbReference type="EMBL" id="AAGNOE010000011">
    <property type="protein sequence ID" value="EBQ0044100.1"/>
    <property type="molecule type" value="Genomic_DNA"/>
</dbReference>
<comment type="caution">
    <text evidence="1">The sequence shown here is derived from an EMBL/GenBank/DDBJ whole genome shotgun (WGS) entry which is preliminary data.</text>
</comment>
<sequence>MKTIGLLNILKRSIMRERIMHDAKTMPARQFILLRTMSHP</sequence>
<reference evidence="1" key="1">
    <citation type="submission" date="2018-07" db="EMBL/GenBank/DDBJ databases">
        <authorList>
            <consortium name="GenomeTrakr network: Whole genome sequencing for foodborne pathogen traceback"/>
        </authorList>
    </citation>
    <scope>NUCLEOTIDE SEQUENCE</scope>
    <source>
        <strain evidence="1">CFSAN031465</strain>
    </source>
</reference>
<protein>
    <submittedName>
        <fullName evidence="1">Type VI secretion protein ImpA</fullName>
    </submittedName>
</protein>
<organism evidence="1">
    <name type="scientific">Salmonella enterica I</name>
    <dbReference type="NCBI Taxonomy" id="59201"/>
    <lineage>
        <taxon>Bacteria</taxon>
        <taxon>Pseudomonadati</taxon>
        <taxon>Pseudomonadota</taxon>
        <taxon>Gammaproteobacteria</taxon>
        <taxon>Enterobacterales</taxon>
        <taxon>Enterobacteriaceae</taxon>
        <taxon>Salmonella</taxon>
    </lineage>
</organism>